<name>A0ABU6XY68_9FABA</name>
<comment type="caution">
    <text evidence="2">The sequence shown here is derived from an EMBL/GenBank/DDBJ whole genome shotgun (WGS) entry which is preliminary data.</text>
</comment>
<dbReference type="InterPro" id="IPR035979">
    <property type="entry name" value="RBD_domain_sf"/>
</dbReference>
<protein>
    <recommendedName>
        <fullName evidence="4">RRM domain-containing protein</fullName>
    </recommendedName>
</protein>
<dbReference type="SUPFAM" id="SSF54928">
    <property type="entry name" value="RNA-binding domain, RBD"/>
    <property type="match status" value="1"/>
</dbReference>
<feature type="non-terminal residue" evidence="2">
    <location>
        <position position="225"/>
    </location>
</feature>
<reference evidence="2 3" key="1">
    <citation type="journal article" date="2023" name="Plants (Basel)">
        <title>Bridging the Gap: Combining Genomics and Transcriptomics Approaches to Understand Stylosanthes scabra, an Orphan Legume from the Brazilian Caatinga.</title>
        <authorList>
            <person name="Ferreira-Neto J.R.C."/>
            <person name="da Silva M.D."/>
            <person name="Binneck E."/>
            <person name="de Melo N.F."/>
            <person name="da Silva R.H."/>
            <person name="de Melo A.L.T.M."/>
            <person name="Pandolfi V."/>
            <person name="Bustamante F.O."/>
            <person name="Brasileiro-Vidal A.C."/>
            <person name="Benko-Iseppon A.M."/>
        </authorList>
    </citation>
    <scope>NUCLEOTIDE SEQUENCE [LARGE SCALE GENOMIC DNA]</scope>
    <source>
        <tissue evidence="2">Leaves</tissue>
    </source>
</reference>
<organism evidence="2 3">
    <name type="scientific">Stylosanthes scabra</name>
    <dbReference type="NCBI Taxonomy" id="79078"/>
    <lineage>
        <taxon>Eukaryota</taxon>
        <taxon>Viridiplantae</taxon>
        <taxon>Streptophyta</taxon>
        <taxon>Embryophyta</taxon>
        <taxon>Tracheophyta</taxon>
        <taxon>Spermatophyta</taxon>
        <taxon>Magnoliopsida</taxon>
        <taxon>eudicotyledons</taxon>
        <taxon>Gunneridae</taxon>
        <taxon>Pentapetalae</taxon>
        <taxon>rosids</taxon>
        <taxon>fabids</taxon>
        <taxon>Fabales</taxon>
        <taxon>Fabaceae</taxon>
        <taxon>Papilionoideae</taxon>
        <taxon>50 kb inversion clade</taxon>
        <taxon>dalbergioids sensu lato</taxon>
        <taxon>Dalbergieae</taxon>
        <taxon>Pterocarpus clade</taxon>
        <taxon>Stylosanthes</taxon>
    </lineage>
</organism>
<evidence type="ECO:0000313" key="3">
    <source>
        <dbReference type="Proteomes" id="UP001341840"/>
    </source>
</evidence>
<proteinExistence type="predicted"/>
<accession>A0ABU6XY68</accession>
<evidence type="ECO:0008006" key="4">
    <source>
        <dbReference type="Google" id="ProtNLM"/>
    </source>
</evidence>
<keyword evidence="3" id="KW-1185">Reference proteome</keyword>
<feature type="region of interest" description="Disordered" evidence="1">
    <location>
        <begin position="47"/>
        <end position="75"/>
    </location>
</feature>
<sequence length="225" mass="26421">MMFAFIRYGTREEARRVIEQFDGWIIWGYDLRLSESRYRRKFDKPLEDRAEEQTTNKEIKADPIIQRQRTGQEKTRSYKEVVESGPEKLKTLNLEGNFSMQSLGDSKIRLEKDPRMTAKLGKCLIGDTLEPYNFSVLGNSLKMEFSTIVDLAMMGDMKMLMEFDSMESMEKAYESPVLGNYFLEIRKWSPGEINRNRRMWIKVTCLPLHRWSKANMISIGSVWGK</sequence>
<evidence type="ECO:0000313" key="2">
    <source>
        <dbReference type="EMBL" id="MED6202614.1"/>
    </source>
</evidence>
<feature type="compositionally biased region" description="Basic and acidic residues" evidence="1">
    <location>
        <begin position="47"/>
        <end position="61"/>
    </location>
</feature>
<dbReference type="Proteomes" id="UP001341840">
    <property type="component" value="Unassembled WGS sequence"/>
</dbReference>
<dbReference type="EMBL" id="JASCZI010215968">
    <property type="protein sequence ID" value="MED6202614.1"/>
    <property type="molecule type" value="Genomic_DNA"/>
</dbReference>
<gene>
    <name evidence="2" type="ORF">PIB30_107317</name>
</gene>
<evidence type="ECO:0000256" key="1">
    <source>
        <dbReference type="SAM" id="MobiDB-lite"/>
    </source>
</evidence>